<feature type="transmembrane region" description="Helical" evidence="1">
    <location>
        <begin position="124"/>
        <end position="140"/>
    </location>
</feature>
<sequence>MSRIVSSIPGRIRIRDNKLRDQTILDRLKTELLNMSVITTLEDNCRTGSLLVRFNKNSVAMPSIESQIDSAVDRVIGNPAASQRLLSKKNLNRYNKIAMLLLLGTSLSTLNLAGRKRRIRWHRLTGYLFFANLGVHLFTYRKSLFRLFR</sequence>
<accession>A0A177NVI7</accession>
<name>A0A177NVI7_9GAMM</name>
<feature type="transmembrane region" description="Helical" evidence="1">
    <location>
        <begin position="94"/>
        <end position="112"/>
    </location>
</feature>
<proteinExistence type="predicted"/>
<keyword evidence="3" id="KW-1185">Reference proteome</keyword>
<organism evidence="2 3">
    <name type="scientific">Methylomonas lenta</name>
    <dbReference type="NCBI Taxonomy" id="980561"/>
    <lineage>
        <taxon>Bacteria</taxon>
        <taxon>Pseudomonadati</taxon>
        <taxon>Pseudomonadota</taxon>
        <taxon>Gammaproteobacteria</taxon>
        <taxon>Methylococcales</taxon>
        <taxon>Methylococcaceae</taxon>
        <taxon>Methylomonas</taxon>
    </lineage>
</organism>
<dbReference type="EMBL" id="LUUI01000014">
    <property type="protein sequence ID" value="OAI21293.1"/>
    <property type="molecule type" value="Genomic_DNA"/>
</dbReference>
<comment type="caution">
    <text evidence="2">The sequence shown here is derived from an EMBL/GenBank/DDBJ whole genome shotgun (WGS) entry which is preliminary data.</text>
</comment>
<dbReference type="Proteomes" id="UP000078476">
    <property type="component" value="Unassembled WGS sequence"/>
</dbReference>
<gene>
    <name evidence="2" type="ORF">A1359_19445</name>
</gene>
<dbReference type="OrthoDB" id="8527169at2"/>
<keyword evidence="1" id="KW-0472">Membrane</keyword>
<reference evidence="2 3" key="1">
    <citation type="submission" date="2016-03" db="EMBL/GenBank/DDBJ databases">
        <authorList>
            <person name="Ploux O."/>
        </authorList>
    </citation>
    <scope>NUCLEOTIDE SEQUENCE [LARGE SCALE GENOMIC DNA]</scope>
    <source>
        <strain evidence="2 3">R-45370</strain>
    </source>
</reference>
<keyword evidence="1" id="KW-1133">Transmembrane helix</keyword>
<evidence type="ECO:0000256" key="1">
    <source>
        <dbReference type="SAM" id="Phobius"/>
    </source>
</evidence>
<evidence type="ECO:0000313" key="2">
    <source>
        <dbReference type="EMBL" id="OAI21293.1"/>
    </source>
</evidence>
<dbReference type="Pfam" id="PF19991">
    <property type="entry name" value="HMA_2"/>
    <property type="match status" value="1"/>
</dbReference>
<keyword evidence="1" id="KW-0812">Transmembrane</keyword>
<protein>
    <submittedName>
        <fullName evidence="2">Uncharacterized protein</fullName>
    </submittedName>
</protein>
<evidence type="ECO:0000313" key="3">
    <source>
        <dbReference type="Proteomes" id="UP000078476"/>
    </source>
</evidence>
<dbReference type="AlphaFoldDB" id="A0A177NVI7"/>